<dbReference type="AlphaFoldDB" id="A0A067SUP3"/>
<evidence type="ECO:0000313" key="1">
    <source>
        <dbReference type="EMBL" id="KDR71409.1"/>
    </source>
</evidence>
<gene>
    <name evidence="1" type="ORF">GALMADRAFT_253729</name>
</gene>
<evidence type="ECO:0000313" key="2">
    <source>
        <dbReference type="Proteomes" id="UP000027222"/>
    </source>
</evidence>
<dbReference type="EMBL" id="KL142392">
    <property type="protein sequence ID" value="KDR71409.1"/>
    <property type="molecule type" value="Genomic_DNA"/>
</dbReference>
<accession>A0A067SUP3</accession>
<dbReference type="HOGENOM" id="CLU_2015457_0_0_1"/>
<protein>
    <submittedName>
        <fullName evidence="1">Uncharacterized protein</fullName>
    </submittedName>
</protein>
<dbReference type="Proteomes" id="UP000027222">
    <property type="component" value="Unassembled WGS sequence"/>
</dbReference>
<keyword evidence="2" id="KW-1185">Reference proteome</keyword>
<organism evidence="1 2">
    <name type="scientific">Galerina marginata (strain CBS 339.88)</name>
    <dbReference type="NCBI Taxonomy" id="685588"/>
    <lineage>
        <taxon>Eukaryota</taxon>
        <taxon>Fungi</taxon>
        <taxon>Dikarya</taxon>
        <taxon>Basidiomycota</taxon>
        <taxon>Agaricomycotina</taxon>
        <taxon>Agaricomycetes</taxon>
        <taxon>Agaricomycetidae</taxon>
        <taxon>Agaricales</taxon>
        <taxon>Agaricineae</taxon>
        <taxon>Strophariaceae</taxon>
        <taxon>Galerina</taxon>
    </lineage>
</organism>
<proteinExistence type="predicted"/>
<sequence length="123" mass="13217">MAALLVIARRRFSWLRAGVCFSRLGARHGPDGRDVADSRGGCRWNNEGEEGAAGSLSFVFRGSSPYAARYVRANGDPARHHASAVIVVHGGGALSRLVVRRGQRRVVYGCYVADGGCALWEMA</sequence>
<reference evidence="2" key="1">
    <citation type="journal article" date="2014" name="Proc. Natl. Acad. Sci. U.S.A.">
        <title>Extensive sampling of basidiomycete genomes demonstrates inadequacy of the white-rot/brown-rot paradigm for wood decay fungi.</title>
        <authorList>
            <person name="Riley R."/>
            <person name="Salamov A.A."/>
            <person name="Brown D.W."/>
            <person name="Nagy L.G."/>
            <person name="Floudas D."/>
            <person name="Held B.W."/>
            <person name="Levasseur A."/>
            <person name="Lombard V."/>
            <person name="Morin E."/>
            <person name="Otillar R."/>
            <person name="Lindquist E.A."/>
            <person name="Sun H."/>
            <person name="LaButti K.M."/>
            <person name="Schmutz J."/>
            <person name="Jabbour D."/>
            <person name="Luo H."/>
            <person name="Baker S.E."/>
            <person name="Pisabarro A.G."/>
            <person name="Walton J.D."/>
            <person name="Blanchette R.A."/>
            <person name="Henrissat B."/>
            <person name="Martin F."/>
            <person name="Cullen D."/>
            <person name="Hibbett D.S."/>
            <person name="Grigoriev I.V."/>
        </authorList>
    </citation>
    <scope>NUCLEOTIDE SEQUENCE [LARGE SCALE GENOMIC DNA]</scope>
    <source>
        <strain evidence="2">CBS 339.88</strain>
    </source>
</reference>
<name>A0A067SUP3_GALM3</name>